<dbReference type="Proteomes" id="UP000266861">
    <property type="component" value="Unassembled WGS sequence"/>
</dbReference>
<sequence>MGIAKPNKYKIAKQLVALARNIYIDRYYVNKKEYVYYVNKFEEIAEKLLIMITIIIIIRLGNRLLLYSKSSQLPFQELRKRFTQTNLLQDGLVHNQPLNVTGFLMGYHKILLLINLSPEDVFAMKRNNKYRRHGAHCIGDRIGTITEEPKDITIPEKIQVPSTAKFKFLLYAMGTSEYTCTKLDNVNYWNITNYDTFLVNDIPIGFGPDCFVVRHYFSIPPYKGGKAIYESLVPGDTSFVWEGPDAVVPSPDGPENLAWIRILPHATKGKGALNDFKYALRVATVGGSAPPNCTCGTDYKEGDTVHIRYTSQNWYYN</sequence>
<proteinExistence type="predicted"/>
<dbReference type="AlphaFoldDB" id="A0A397J7B0"/>
<evidence type="ECO:0000313" key="1">
    <source>
        <dbReference type="EMBL" id="RHZ82922.1"/>
    </source>
</evidence>
<dbReference type="OrthoDB" id="1859733at2759"/>
<accession>A0A397J7B0</accession>
<dbReference type="InterPro" id="IPR021851">
    <property type="entry name" value="DUF3455"/>
</dbReference>
<evidence type="ECO:0000313" key="2">
    <source>
        <dbReference type="Proteomes" id="UP000266861"/>
    </source>
</evidence>
<dbReference type="Pfam" id="PF11937">
    <property type="entry name" value="DUF3455"/>
    <property type="match status" value="1"/>
</dbReference>
<protein>
    <submittedName>
        <fullName evidence="1">Uncharacterized protein</fullName>
    </submittedName>
</protein>
<keyword evidence="2" id="KW-1185">Reference proteome</keyword>
<comment type="caution">
    <text evidence="1">The sequence shown here is derived from an EMBL/GenBank/DDBJ whole genome shotgun (WGS) entry which is preliminary data.</text>
</comment>
<organism evidence="1 2">
    <name type="scientific">Diversispora epigaea</name>
    <dbReference type="NCBI Taxonomy" id="1348612"/>
    <lineage>
        <taxon>Eukaryota</taxon>
        <taxon>Fungi</taxon>
        <taxon>Fungi incertae sedis</taxon>
        <taxon>Mucoromycota</taxon>
        <taxon>Glomeromycotina</taxon>
        <taxon>Glomeromycetes</taxon>
        <taxon>Diversisporales</taxon>
        <taxon>Diversisporaceae</taxon>
        <taxon>Diversispora</taxon>
    </lineage>
</organism>
<name>A0A397J7B0_9GLOM</name>
<dbReference type="EMBL" id="PQFF01000096">
    <property type="protein sequence ID" value="RHZ82922.1"/>
    <property type="molecule type" value="Genomic_DNA"/>
</dbReference>
<reference evidence="1 2" key="1">
    <citation type="submission" date="2018-08" db="EMBL/GenBank/DDBJ databases">
        <title>Genome and evolution of the arbuscular mycorrhizal fungus Diversispora epigaea (formerly Glomus versiforme) and its bacterial endosymbionts.</title>
        <authorList>
            <person name="Sun X."/>
            <person name="Fei Z."/>
            <person name="Harrison M."/>
        </authorList>
    </citation>
    <scope>NUCLEOTIDE SEQUENCE [LARGE SCALE GENOMIC DNA]</scope>
    <source>
        <strain evidence="1 2">IT104</strain>
    </source>
</reference>
<gene>
    <name evidence="1" type="ORF">Glove_103g22</name>
</gene>